<sequence length="137" mass="14831">MYGSKPKPVNLATQQGVSLSGLIFLLGIITFIAMFTMKVFPTFLEYRAIKAGIVAAKAADGSVRDVQLSFDKHADINNIKTIKGTDLIITKETGETQVAFAYTARIPLITNVTLLIDYSGTTDPSGKIPEKPAEPIR</sequence>
<gene>
    <name evidence="2" type="ORF">IV454_18480</name>
</gene>
<reference evidence="2 3" key="1">
    <citation type="submission" date="2020-11" db="EMBL/GenBank/DDBJ databases">
        <authorList>
            <person name="Sun Q."/>
        </authorList>
    </citation>
    <scope>NUCLEOTIDE SEQUENCE [LARGE SCALE GENOMIC DNA]</scope>
    <source>
        <strain evidence="2 3">P8398</strain>
    </source>
</reference>
<accession>A0AA49A5J5</accession>
<evidence type="ECO:0000313" key="2">
    <source>
        <dbReference type="EMBL" id="QPI47583.1"/>
    </source>
</evidence>
<keyword evidence="3" id="KW-1185">Reference proteome</keyword>
<protein>
    <submittedName>
        <fullName evidence="2">DUF4845 domain-containing protein</fullName>
    </submittedName>
</protein>
<evidence type="ECO:0000256" key="1">
    <source>
        <dbReference type="SAM" id="Phobius"/>
    </source>
</evidence>
<proteinExistence type="predicted"/>
<dbReference type="EMBL" id="CP065053">
    <property type="protein sequence ID" value="QPI47583.1"/>
    <property type="molecule type" value="Genomic_DNA"/>
</dbReference>
<dbReference type="Proteomes" id="UP000662888">
    <property type="component" value="Chromosome"/>
</dbReference>
<dbReference type="InterPro" id="IPR032314">
    <property type="entry name" value="DUF4845"/>
</dbReference>
<dbReference type="RefSeq" id="WP_206087267.1">
    <property type="nucleotide sequence ID" value="NZ_CP065053.1"/>
</dbReference>
<organism evidence="2 3">
    <name type="scientific">Massilia antarctica</name>
    <dbReference type="NCBI Taxonomy" id="2765360"/>
    <lineage>
        <taxon>Bacteria</taxon>
        <taxon>Pseudomonadati</taxon>
        <taxon>Pseudomonadota</taxon>
        <taxon>Betaproteobacteria</taxon>
        <taxon>Burkholderiales</taxon>
        <taxon>Oxalobacteraceae</taxon>
        <taxon>Telluria group</taxon>
        <taxon>Massilia</taxon>
    </lineage>
</organism>
<keyword evidence="1" id="KW-1133">Transmembrane helix</keyword>
<evidence type="ECO:0000313" key="3">
    <source>
        <dbReference type="Proteomes" id="UP000662888"/>
    </source>
</evidence>
<keyword evidence="1" id="KW-0812">Transmembrane</keyword>
<keyword evidence="1" id="KW-0472">Membrane</keyword>
<name>A0AA49A5J5_9BURK</name>
<dbReference type="Pfam" id="PF16137">
    <property type="entry name" value="DUF4845"/>
    <property type="match status" value="1"/>
</dbReference>
<feature type="transmembrane region" description="Helical" evidence="1">
    <location>
        <begin position="20"/>
        <end position="40"/>
    </location>
</feature>